<feature type="domain" description="PAP-associated" evidence="7">
    <location>
        <begin position="264"/>
        <end position="323"/>
    </location>
</feature>
<comment type="cofactor">
    <cofactor evidence="1">
        <name>Mn(2+)</name>
        <dbReference type="ChEBI" id="CHEBI:29035"/>
    </cofactor>
</comment>
<name>A0A0N5D339_THECL</name>
<dbReference type="EC" id="2.7.7.19" evidence="3"/>
<accession>A0A0N5D339</accession>
<organism evidence="11">
    <name type="scientific">Thelazia callipaeda</name>
    <name type="common">Oriental eyeworm</name>
    <name type="synonym">Parasitic nematode</name>
    <dbReference type="NCBI Taxonomy" id="103827"/>
    <lineage>
        <taxon>Eukaryota</taxon>
        <taxon>Metazoa</taxon>
        <taxon>Ecdysozoa</taxon>
        <taxon>Nematoda</taxon>
        <taxon>Chromadorea</taxon>
        <taxon>Rhabditida</taxon>
        <taxon>Spirurina</taxon>
        <taxon>Spiruromorpha</taxon>
        <taxon>Thelazioidea</taxon>
        <taxon>Thelaziidae</taxon>
        <taxon>Thelazia</taxon>
    </lineage>
</organism>
<dbReference type="GO" id="GO:0043634">
    <property type="term" value="P:polyadenylation-dependent ncRNA catabolic process"/>
    <property type="evidence" value="ECO:0007669"/>
    <property type="project" value="TreeGrafter"/>
</dbReference>
<dbReference type="EMBL" id="UYYF01004495">
    <property type="protein sequence ID" value="VDN04760.1"/>
    <property type="molecule type" value="Genomic_DNA"/>
</dbReference>
<evidence type="ECO:0000313" key="10">
    <source>
        <dbReference type="Proteomes" id="UP000276776"/>
    </source>
</evidence>
<evidence type="ECO:0000256" key="3">
    <source>
        <dbReference type="ARBA" id="ARBA00012388"/>
    </source>
</evidence>
<evidence type="ECO:0000259" key="8">
    <source>
        <dbReference type="Pfam" id="PF22600"/>
    </source>
</evidence>
<dbReference type="GO" id="GO:0005730">
    <property type="term" value="C:nucleolus"/>
    <property type="evidence" value="ECO:0007669"/>
    <property type="project" value="TreeGrafter"/>
</dbReference>
<dbReference type="AlphaFoldDB" id="A0A0N5D339"/>
<evidence type="ECO:0000256" key="4">
    <source>
        <dbReference type="ARBA" id="ARBA00022679"/>
    </source>
</evidence>
<evidence type="ECO:0000256" key="6">
    <source>
        <dbReference type="ARBA" id="ARBA00022842"/>
    </source>
</evidence>
<dbReference type="Proteomes" id="UP000276776">
    <property type="component" value="Unassembled WGS sequence"/>
</dbReference>
<dbReference type="OMA" id="NAPNMLE"/>
<sequence length="427" mass="48461">MFLKTDVSDEDDQCDSVPSGIIFILCSSSSEEDKEPLSFIADSSDRVYWPPRESTASVAPWCRRKYSLSFCGLHEELIDLYEWLKPSPLEKALRFCVFERVREVLQRIWPTAKIGIFGSLYTNLFLPSSDIDVFVESDSLSEDLLLQKTAETLKGCAFVKSIYVLNKAFVPIVKVVDRDTQIYLDISFNTSHGIRAAQLIEEMKIRYPVLEPLVLILKQFLMQRNLNQVFSGGLSSYALILMSVSFLQLHPSYDYTFKSIKEVNMGLLLMSFLQLYGQEFNYMQTALSIRNGGAYVSRDRILAQMSKTSNSMLCIEDPLLPDNDIGRCSHNIQLVRQAFQHALSTLCSVFIKSREHSALWRSSYCGSILSLILHIPSHIIYYRNWLKGRVVSDESSPPLLSDSSSPESLSPVFLSSSIIPHSLSRSF</sequence>
<dbReference type="Gene3D" id="3.30.460.10">
    <property type="entry name" value="Beta Polymerase, domain 2"/>
    <property type="match status" value="1"/>
</dbReference>
<dbReference type="FunFam" id="1.10.1410.10:FF:000003">
    <property type="entry name" value="non-canonical poly(A) RNA polymerase PAPD7"/>
    <property type="match status" value="1"/>
</dbReference>
<proteinExistence type="inferred from homology"/>
<keyword evidence="5" id="KW-0479">Metal-binding</keyword>
<keyword evidence="10" id="KW-1185">Reference proteome</keyword>
<dbReference type="GO" id="GO:0003729">
    <property type="term" value="F:mRNA binding"/>
    <property type="evidence" value="ECO:0007669"/>
    <property type="project" value="TreeGrafter"/>
</dbReference>
<dbReference type="InterPro" id="IPR043519">
    <property type="entry name" value="NT_sf"/>
</dbReference>
<dbReference type="GO" id="GO:0046872">
    <property type="term" value="F:metal ion binding"/>
    <property type="evidence" value="ECO:0007669"/>
    <property type="project" value="UniProtKB-KW"/>
</dbReference>
<evidence type="ECO:0000256" key="2">
    <source>
        <dbReference type="ARBA" id="ARBA00008593"/>
    </source>
</evidence>
<evidence type="ECO:0000259" key="7">
    <source>
        <dbReference type="Pfam" id="PF03828"/>
    </source>
</evidence>
<dbReference type="Gene3D" id="1.10.1410.10">
    <property type="match status" value="1"/>
</dbReference>
<evidence type="ECO:0000256" key="1">
    <source>
        <dbReference type="ARBA" id="ARBA00001936"/>
    </source>
</evidence>
<keyword evidence="6" id="KW-0460">Magnesium</keyword>
<feature type="domain" description="Poly(A) RNA polymerase mitochondrial-like central palm" evidence="8">
    <location>
        <begin position="73"/>
        <end position="201"/>
    </location>
</feature>
<reference evidence="11" key="1">
    <citation type="submission" date="2017-02" db="UniProtKB">
        <authorList>
            <consortium name="WormBaseParasite"/>
        </authorList>
    </citation>
    <scope>IDENTIFICATION</scope>
</reference>
<dbReference type="SUPFAM" id="SSF81631">
    <property type="entry name" value="PAP/OAS1 substrate-binding domain"/>
    <property type="match status" value="1"/>
</dbReference>
<evidence type="ECO:0000313" key="9">
    <source>
        <dbReference type="EMBL" id="VDN04760.1"/>
    </source>
</evidence>
<dbReference type="FunFam" id="3.30.460.10:FF:000006">
    <property type="entry name" value="non-canonical poly(A) RNA polymerase PAPD5"/>
    <property type="match status" value="1"/>
</dbReference>
<dbReference type="GO" id="GO:0031499">
    <property type="term" value="C:TRAMP complex"/>
    <property type="evidence" value="ECO:0007669"/>
    <property type="project" value="TreeGrafter"/>
</dbReference>
<dbReference type="SUPFAM" id="SSF81301">
    <property type="entry name" value="Nucleotidyltransferase"/>
    <property type="match status" value="1"/>
</dbReference>
<protein>
    <recommendedName>
        <fullName evidence="3">polynucleotide adenylyltransferase</fullName>
        <ecNumber evidence="3">2.7.7.19</ecNumber>
    </recommendedName>
</protein>
<evidence type="ECO:0000313" key="11">
    <source>
        <dbReference type="WBParaSite" id="TCLT_0000732701-mRNA-1"/>
    </source>
</evidence>
<dbReference type="STRING" id="103827.A0A0N5D339"/>
<dbReference type="GO" id="GO:1990817">
    <property type="term" value="F:poly(A) RNA polymerase activity"/>
    <property type="evidence" value="ECO:0007669"/>
    <property type="project" value="UniProtKB-EC"/>
</dbReference>
<dbReference type="CDD" id="cd05402">
    <property type="entry name" value="NT_PAP_TUTase"/>
    <property type="match status" value="1"/>
</dbReference>
<dbReference type="OrthoDB" id="273917at2759"/>
<gene>
    <name evidence="9" type="ORF">TCLT_LOCUS7316</name>
</gene>
<dbReference type="InterPro" id="IPR045862">
    <property type="entry name" value="Trf4-like"/>
</dbReference>
<dbReference type="InterPro" id="IPR002058">
    <property type="entry name" value="PAP_assoc"/>
</dbReference>
<dbReference type="Pfam" id="PF22600">
    <property type="entry name" value="MTPAP-like_central"/>
    <property type="match status" value="1"/>
</dbReference>
<reference evidence="9 10" key="2">
    <citation type="submission" date="2018-11" db="EMBL/GenBank/DDBJ databases">
        <authorList>
            <consortium name="Pathogen Informatics"/>
        </authorList>
    </citation>
    <scope>NUCLEOTIDE SEQUENCE [LARGE SCALE GENOMIC DNA]</scope>
</reference>
<dbReference type="GO" id="GO:0031123">
    <property type="term" value="P:RNA 3'-end processing"/>
    <property type="evidence" value="ECO:0007669"/>
    <property type="project" value="TreeGrafter"/>
</dbReference>
<dbReference type="WBParaSite" id="TCLT_0000732701-mRNA-1">
    <property type="protein sequence ID" value="TCLT_0000732701-mRNA-1"/>
    <property type="gene ID" value="TCLT_0000732701"/>
</dbReference>
<dbReference type="InterPro" id="IPR054708">
    <property type="entry name" value="MTPAP-like_central"/>
</dbReference>
<dbReference type="PANTHER" id="PTHR23092">
    <property type="entry name" value="POLY(A) RNA POLYMERASE"/>
    <property type="match status" value="1"/>
</dbReference>
<evidence type="ECO:0000256" key="5">
    <source>
        <dbReference type="ARBA" id="ARBA00022723"/>
    </source>
</evidence>
<comment type="similarity">
    <text evidence="2">Belongs to the DNA polymerase type-B-like family.</text>
</comment>
<dbReference type="Pfam" id="PF03828">
    <property type="entry name" value="PAP_assoc"/>
    <property type="match status" value="1"/>
</dbReference>
<dbReference type="PANTHER" id="PTHR23092:SF15">
    <property type="entry name" value="INACTIVE NON-CANONICAL POLY(A) RNA POLYMERASE PROTEIN TRF4-2-RELATED"/>
    <property type="match status" value="1"/>
</dbReference>
<keyword evidence="4" id="KW-0808">Transferase</keyword>